<gene>
    <name evidence="1" type="ORF">SAMN03159343_0350</name>
</gene>
<sequence>MPNVFTDYAETHWVPINDDMVTVQTVDAAGRRENHVLSVADALAQFKVKYPFVDDAQAAELFARGG</sequence>
<reference evidence="2" key="1">
    <citation type="submission" date="2016-10" db="EMBL/GenBank/DDBJ databases">
        <authorList>
            <person name="Varghese N."/>
            <person name="Submissions S."/>
        </authorList>
    </citation>
    <scope>NUCLEOTIDE SEQUENCE [LARGE SCALE GENOMIC DNA]</scope>
    <source>
        <strain evidence="2">DSM 45722</strain>
    </source>
</reference>
<evidence type="ECO:0000313" key="2">
    <source>
        <dbReference type="Proteomes" id="UP000198981"/>
    </source>
</evidence>
<dbReference type="STRING" id="1960309.SAMN03159343_0350"/>
<protein>
    <submittedName>
        <fullName evidence="1">Uncharacterized protein</fullName>
    </submittedName>
</protein>
<proteinExistence type="predicted"/>
<dbReference type="EMBL" id="FMUH01000001">
    <property type="protein sequence ID" value="SCX38246.1"/>
    <property type="molecule type" value="Genomic_DNA"/>
</dbReference>
<dbReference type="OrthoDB" id="5192507at2"/>
<keyword evidence="2" id="KW-1185">Reference proteome</keyword>
<dbReference type="RefSeq" id="WP_092799095.1">
    <property type="nucleotide sequence ID" value="NZ_FMUH01000001.1"/>
</dbReference>
<organism evidence="1 2">
    <name type="scientific">Klenkia marina</name>
    <dbReference type="NCBI Taxonomy" id="1960309"/>
    <lineage>
        <taxon>Bacteria</taxon>
        <taxon>Bacillati</taxon>
        <taxon>Actinomycetota</taxon>
        <taxon>Actinomycetes</taxon>
        <taxon>Geodermatophilales</taxon>
        <taxon>Geodermatophilaceae</taxon>
        <taxon>Klenkia</taxon>
    </lineage>
</organism>
<dbReference type="Proteomes" id="UP000198981">
    <property type="component" value="Unassembled WGS sequence"/>
</dbReference>
<dbReference type="AlphaFoldDB" id="A0A1G4XAG9"/>
<name>A0A1G4XAG9_9ACTN</name>
<evidence type="ECO:0000313" key="1">
    <source>
        <dbReference type="EMBL" id="SCX38246.1"/>
    </source>
</evidence>
<accession>A0A1G4XAG9</accession>